<proteinExistence type="predicted"/>
<comment type="caution">
    <text evidence="1">The sequence shown here is derived from an EMBL/GenBank/DDBJ whole genome shotgun (WGS) entry which is preliminary data.</text>
</comment>
<protein>
    <submittedName>
        <fullName evidence="1">Uncharacterized protein</fullName>
    </submittedName>
</protein>
<sequence length="37" mass="4389">MRKNGCCFKATYGVNVSYRDKQHLTQPTYHITHCQRC</sequence>
<dbReference type="EMBL" id="JYDV01003290">
    <property type="protein sequence ID" value="KRY96608.1"/>
    <property type="molecule type" value="Genomic_DNA"/>
</dbReference>
<organism evidence="1 2">
    <name type="scientific">Trichinella pseudospiralis</name>
    <name type="common">Parasitic roundworm</name>
    <dbReference type="NCBI Taxonomy" id="6337"/>
    <lineage>
        <taxon>Eukaryota</taxon>
        <taxon>Metazoa</taxon>
        <taxon>Ecdysozoa</taxon>
        <taxon>Nematoda</taxon>
        <taxon>Enoplea</taxon>
        <taxon>Dorylaimia</taxon>
        <taxon>Trichinellida</taxon>
        <taxon>Trichinellidae</taxon>
        <taxon>Trichinella</taxon>
    </lineage>
</organism>
<gene>
    <name evidence="1" type="ORF">T4C_11866</name>
</gene>
<dbReference type="AlphaFoldDB" id="A0A0V1GEM9"/>
<dbReference type="Proteomes" id="UP000054826">
    <property type="component" value="Unassembled WGS sequence"/>
</dbReference>
<evidence type="ECO:0000313" key="2">
    <source>
        <dbReference type="Proteomes" id="UP000054826"/>
    </source>
</evidence>
<evidence type="ECO:0000313" key="1">
    <source>
        <dbReference type="EMBL" id="KRY96608.1"/>
    </source>
</evidence>
<accession>A0A0V1GEM9</accession>
<reference evidence="1 2" key="1">
    <citation type="submission" date="2015-01" db="EMBL/GenBank/DDBJ databases">
        <title>Evolution of Trichinella species and genotypes.</title>
        <authorList>
            <person name="Korhonen P.K."/>
            <person name="Edoardo P."/>
            <person name="Giuseppe L.R."/>
            <person name="Gasser R.B."/>
        </authorList>
    </citation>
    <scope>NUCLEOTIDE SEQUENCE [LARGE SCALE GENOMIC DNA]</scope>
    <source>
        <strain evidence="1">ISS176</strain>
    </source>
</reference>
<name>A0A0V1GEM9_TRIPS</name>